<dbReference type="Gene3D" id="3.40.50.300">
    <property type="entry name" value="P-loop containing nucleotide triphosphate hydrolases"/>
    <property type="match status" value="1"/>
</dbReference>
<keyword evidence="7" id="KW-1185">Reference proteome</keyword>
<accession>A0ABD4ZA26</accession>
<dbReference type="InterPro" id="IPR027417">
    <property type="entry name" value="P-loop_NTPase"/>
</dbReference>
<keyword evidence="4 6" id="KW-0067">ATP-binding</keyword>
<protein>
    <submittedName>
        <fullName evidence="6">Metal ABC transporter ATP-binding protein</fullName>
    </submittedName>
</protein>
<dbReference type="PANTHER" id="PTHR42734:SF5">
    <property type="entry name" value="IRON TRANSPORT SYSTEM ATP-BINDING PROTEIN HI_0361-RELATED"/>
    <property type="match status" value="1"/>
</dbReference>
<dbReference type="EMBL" id="JASNVW010000003">
    <property type="protein sequence ID" value="MDK6028943.1"/>
    <property type="molecule type" value="Genomic_DNA"/>
</dbReference>
<evidence type="ECO:0000313" key="7">
    <source>
        <dbReference type="Proteomes" id="UP001529235"/>
    </source>
</evidence>
<evidence type="ECO:0000313" key="6">
    <source>
        <dbReference type="EMBL" id="MDK6028943.1"/>
    </source>
</evidence>
<evidence type="ECO:0000256" key="4">
    <source>
        <dbReference type="ARBA" id="ARBA00022840"/>
    </source>
</evidence>
<dbReference type="PROSITE" id="PS00211">
    <property type="entry name" value="ABC_TRANSPORTER_1"/>
    <property type="match status" value="1"/>
</dbReference>
<dbReference type="AlphaFoldDB" id="A0ABD4ZA26"/>
<dbReference type="SUPFAM" id="SSF52540">
    <property type="entry name" value="P-loop containing nucleoside triphosphate hydrolases"/>
    <property type="match status" value="1"/>
</dbReference>
<dbReference type="InterPro" id="IPR003439">
    <property type="entry name" value="ABC_transporter-like_ATP-bd"/>
</dbReference>
<feature type="domain" description="ABC transporter" evidence="5">
    <location>
        <begin position="2"/>
        <end position="241"/>
    </location>
</feature>
<organism evidence="6 7">
    <name type="scientific">Ignisphaera cupida</name>
    <dbReference type="NCBI Taxonomy" id="3050454"/>
    <lineage>
        <taxon>Archaea</taxon>
        <taxon>Thermoproteota</taxon>
        <taxon>Thermoprotei</taxon>
        <taxon>Desulfurococcales</taxon>
        <taxon>Desulfurococcaceae</taxon>
        <taxon>Ignisphaera</taxon>
    </lineage>
</organism>
<dbReference type="InterPro" id="IPR050153">
    <property type="entry name" value="Metal_Ion_Import_ABC"/>
</dbReference>
<reference evidence="6 7" key="1">
    <citation type="submission" date="2023-05" db="EMBL/GenBank/DDBJ databases">
        <title>A new hyperthermophilic archaea 'Ignisphaera cupida' sp. nov. and description of the family 'Ignisphaeraceae' fam. nov.</title>
        <authorList>
            <person name="Podosokorskaya O.A."/>
            <person name="Elcheninov A.G."/>
            <person name="Klukina A."/>
            <person name="Merkel A.Y."/>
        </authorList>
    </citation>
    <scope>NUCLEOTIDE SEQUENCE [LARGE SCALE GENOMIC DNA]</scope>
    <source>
        <strain evidence="6 7">4213-co</strain>
    </source>
</reference>
<dbReference type="Proteomes" id="UP001529235">
    <property type="component" value="Unassembled WGS sequence"/>
</dbReference>
<dbReference type="PANTHER" id="PTHR42734">
    <property type="entry name" value="METAL TRANSPORT SYSTEM ATP-BINDING PROTEIN TM_0124-RELATED"/>
    <property type="match status" value="1"/>
</dbReference>
<dbReference type="InterPro" id="IPR003593">
    <property type="entry name" value="AAA+_ATPase"/>
</dbReference>
<evidence type="ECO:0000256" key="2">
    <source>
        <dbReference type="ARBA" id="ARBA00022448"/>
    </source>
</evidence>
<dbReference type="PROSITE" id="PS50893">
    <property type="entry name" value="ABC_TRANSPORTER_2"/>
    <property type="match status" value="1"/>
</dbReference>
<keyword evidence="3" id="KW-0547">Nucleotide-binding</keyword>
<dbReference type="GO" id="GO:0005524">
    <property type="term" value="F:ATP binding"/>
    <property type="evidence" value="ECO:0007669"/>
    <property type="project" value="UniProtKB-KW"/>
</dbReference>
<keyword evidence="2" id="KW-0813">Transport</keyword>
<dbReference type="RefSeq" id="WP_285273927.1">
    <property type="nucleotide sequence ID" value="NZ_JASNVW010000003.1"/>
</dbReference>
<gene>
    <name evidence="6" type="ORF">QPL79_06165</name>
</gene>
<name>A0ABD4ZA26_9CREN</name>
<dbReference type="Pfam" id="PF00005">
    <property type="entry name" value="ABC_tran"/>
    <property type="match status" value="1"/>
</dbReference>
<comment type="caution">
    <text evidence="6">The sequence shown here is derived from an EMBL/GenBank/DDBJ whole genome shotgun (WGS) entry which is preliminary data.</text>
</comment>
<proteinExistence type="inferred from homology"/>
<evidence type="ECO:0000256" key="3">
    <source>
        <dbReference type="ARBA" id="ARBA00022741"/>
    </source>
</evidence>
<comment type="similarity">
    <text evidence="1">Belongs to the ABC transporter superfamily.</text>
</comment>
<evidence type="ECO:0000259" key="5">
    <source>
        <dbReference type="PROSITE" id="PS50893"/>
    </source>
</evidence>
<dbReference type="InterPro" id="IPR017871">
    <property type="entry name" value="ABC_transporter-like_CS"/>
</dbReference>
<evidence type="ECO:0000256" key="1">
    <source>
        <dbReference type="ARBA" id="ARBA00005417"/>
    </source>
</evidence>
<sequence>MLQVVNLSIGFDKPLIEDINIVVNKPMLIQVMGPNGAGKTTFLKTLAGLLKPIKGSVYINGVDVTGDAEKAGRFVTLSPQMVLFKQSEVFPISVWEFVEFGTELCHKKKGVVVSKDELRNIVKSALSSVGIGGELWGKSLWKLSGGQRQRVFIARAIACDMPIVLLDEPLSSIDPEGRVEIANVIGSLSKTKIVFATCHDPEMLLKYTSFVMLLGKGKYVMEKPENVLRGDVLRKFYGDAVIEFVDHIHVCDYHI</sequence>
<dbReference type="SMART" id="SM00382">
    <property type="entry name" value="AAA"/>
    <property type="match status" value="1"/>
</dbReference>